<name>A0A9Q0AZM2_9PEZI</name>
<organism evidence="1 2">
    <name type="scientific">Colletotrichum abscissum</name>
    <dbReference type="NCBI Taxonomy" id="1671311"/>
    <lineage>
        <taxon>Eukaryota</taxon>
        <taxon>Fungi</taxon>
        <taxon>Dikarya</taxon>
        <taxon>Ascomycota</taxon>
        <taxon>Pezizomycotina</taxon>
        <taxon>Sordariomycetes</taxon>
        <taxon>Hypocreomycetidae</taxon>
        <taxon>Glomerellales</taxon>
        <taxon>Glomerellaceae</taxon>
        <taxon>Colletotrichum</taxon>
        <taxon>Colletotrichum acutatum species complex</taxon>
    </lineage>
</organism>
<keyword evidence="2" id="KW-1185">Reference proteome</keyword>
<reference evidence="1" key="1">
    <citation type="submission" date="2019-01" db="EMBL/GenBank/DDBJ databases">
        <title>Colletotrichum abscissum LGMF1257.</title>
        <authorList>
            <person name="Baroncelli R."/>
        </authorList>
    </citation>
    <scope>NUCLEOTIDE SEQUENCE</scope>
    <source>
        <strain evidence="1">Ca142</strain>
    </source>
</reference>
<proteinExistence type="predicted"/>
<sequence length="31" mass="3287">MVAGGRNVSTIILRSARAVPARCLKFPTIST</sequence>
<gene>
    <name evidence="1" type="ORF">CABS02_13029</name>
</gene>
<evidence type="ECO:0000313" key="2">
    <source>
        <dbReference type="Proteomes" id="UP001056436"/>
    </source>
</evidence>
<accession>A0A9Q0AZM2</accession>
<protein>
    <submittedName>
        <fullName evidence="1">Uncharacterized protein</fullName>
    </submittedName>
</protein>
<comment type="caution">
    <text evidence="1">The sequence shown here is derived from an EMBL/GenBank/DDBJ whole genome shotgun (WGS) entry which is preliminary data.</text>
</comment>
<dbReference type="AlphaFoldDB" id="A0A9Q0AZM2"/>
<evidence type="ECO:0000313" key="1">
    <source>
        <dbReference type="EMBL" id="KAI3535071.1"/>
    </source>
</evidence>
<dbReference type="EMBL" id="SDAQ01000138">
    <property type="protein sequence ID" value="KAI3535071.1"/>
    <property type="molecule type" value="Genomic_DNA"/>
</dbReference>
<dbReference type="Proteomes" id="UP001056436">
    <property type="component" value="Unassembled WGS sequence"/>
</dbReference>